<keyword evidence="1" id="KW-0472">Membrane</keyword>
<dbReference type="PANTHER" id="PTHR48040">
    <property type="entry name" value="PLEIOTROPIC DRUG RESISTANCE PROTEIN 1-LIKE ISOFORM X1"/>
    <property type="match status" value="1"/>
</dbReference>
<proteinExistence type="predicted"/>
<gene>
    <name evidence="2" type="ORF">WJX75_003184</name>
</gene>
<sequence>MVQQYWARDPAVYQVVSVRKFADAYARSDAGVAQTEALLKPFKCTVESDRALAWTKFALTAGRITGEVRVNGHPWQSTTYARLSGYVEQTDIHSAKRIPEYWSWYYYLNPFAWSIYGFVASQLGDDFTNSVNTYGFDPDDGPFGQDLYVAQFIYRYYGYDAAFLVYLIPIVLGFTIAFWGIATAGLKHLVYIHR</sequence>
<accession>A0ABR2YVL8</accession>
<dbReference type="Proteomes" id="UP001491310">
    <property type="component" value="Unassembled WGS sequence"/>
</dbReference>
<keyword evidence="3" id="KW-1185">Reference proteome</keyword>
<evidence type="ECO:0000256" key="1">
    <source>
        <dbReference type="SAM" id="Phobius"/>
    </source>
</evidence>
<evidence type="ECO:0000313" key="3">
    <source>
        <dbReference type="Proteomes" id="UP001491310"/>
    </source>
</evidence>
<feature type="transmembrane region" description="Helical" evidence="1">
    <location>
        <begin position="163"/>
        <end position="186"/>
    </location>
</feature>
<dbReference type="PANTHER" id="PTHR48040:SF35">
    <property type="entry name" value="ABC TRANSPORTER G FAMILY MEMBER 39-LIKE"/>
    <property type="match status" value="1"/>
</dbReference>
<name>A0ABR2YVL8_9CHLO</name>
<comment type="caution">
    <text evidence="2">The sequence shown here is derived from an EMBL/GenBank/DDBJ whole genome shotgun (WGS) entry which is preliminary data.</text>
</comment>
<reference evidence="2 3" key="1">
    <citation type="journal article" date="2024" name="Nat. Commun.">
        <title>Phylogenomics reveals the evolutionary origins of lichenization in chlorophyte algae.</title>
        <authorList>
            <person name="Puginier C."/>
            <person name="Libourel C."/>
            <person name="Otte J."/>
            <person name="Skaloud P."/>
            <person name="Haon M."/>
            <person name="Grisel S."/>
            <person name="Petersen M."/>
            <person name="Berrin J.G."/>
            <person name="Delaux P.M."/>
            <person name="Dal Grande F."/>
            <person name="Keller J."/>
        </authorList>
    </citation>
    <scope>NUCLEOTIDE SEQUENCE [LARGE SCALE GENOMIC DNA]</scope>
    <source>
        <strain evidence="2 3">SAG 216-7</strain>
    </source>
</reference>
<feature type="transmembrane region" description="Helical" evidence="1">
    <location>
        <begin position="104"/>
        <end position="124"/>
    </location>
</feature>
<evidence type="ECO:0000313" key="2">
    <source>
        <dbReference type="EMBL" id="KAK9915721.1"/>
    </source>
</evidence>
<protein>
    <submittedName>
        <fullName evidence="2">Uncharacterized protein</fullName>
    </submittedName>
</protein>
<keyword evidence="1" id="KW-1133">Transmembrane helix</keyword>
<keyword evidence="1" id="KW-0812">Transmembrane</keyword>
<organism evidence="2 3">
    <name type="scientific">Coccomyxa subellipsoidea</name>
    <dbReference type="NCBI Taxonomy" id="248742"/>
    <lineage>
        <taxon>Eukaryota</taxon>
        <taxon>Viridiplantae</taxon>
        <taxon>Chlorophyta</taxon>
        <taxon>core chlorophytes</taxon>
        <taxon>Trebouxiophyceae</taxon>
        <taxon>Trebouxiophyceae incertae sedis</taxon>
        <taxon>Coccomyxaceae</taxon>
        <taxon>Coccomyxa</taxon>
    </lineage>
</organism>
<dbReference type="EMBL" id="JALJOT010000004">
    <property type="protein sequence ID" value="KAK9915721.1"/>
    <property type="molecule type" value="Genomic_DNA"/>
</dbReference>